<dbReference type="PANTHER" id="PTHR43821">
    <property type="entry name" value="NAD(P)H NITROREDUCTASE YDJA-RELATED"/>
    <property type="match status" value="1"/>
</dbReference>
<accession>A0A511W346</accession>
<keyword evidence="4 7" id="KW-0521">NADP</keyword>
<dbReference type="EMBL" id="BJYA01000005">
    <property type="protein sequence ID" value="GEN45470.1"/>
    <property type="molecule type" value="Genomic_DNA"/>
</dbReference>
<evidence type="ECO:0000313" key="11">
    <source>
        <dbReference type="Proteomes" id="UP000321440"/>
    </source>
</evidence>
<dbReference type="Proteomes" id="UP000321440">
    <property type="component" value="Unassembled WGS sequence"/>
</dbReference>
<evidence type="ECO:0000256" key="1">
    <source>
        <dbReference type="ARBA" id="ARBA00007118"/>
    </source>
</evidence>
<dbReference type="Gene3D" id="3.40.109.10">
    <property type="entry name" value="NADH Oxidase"/>
    <property type="match status" value="1"/>
</dbReference>
<keyword evidence="6 7" id="KW-0520">NAD</keyword>
<dbReference type="CDD" id="cd02135">
    <property type="entry name" value="YdjA-like"/>
    <property type="match status" value="1"/>
</dbReference>
<evidence type="ECO:0000256" key="2">
    <source>
        <dbReference type="ARBA" id="ARBA00022630"/>
    </source>
</evidence>
<evidence type="ECO:0000256" key="5">
    <source>
        <dbReference type="ARBA" id="ARBA00023002"/>
    </source>
</evidence>
<evidence type="ECO:0000256" key="6">
    <source>
        <dbReference type="ARBA" id="ARBA00023027"/>
    </source>
</evidence>
<dbReference type="Pfam" id="PF00881">
    <property type="entry name" value="Nitroreductase"/>
    <property type="match status" value="1"/>
</dbReference>
<dbReference type="SUPFAM" id="SSF55469">
    <property type="entry name" value="FMN-dependent nitroreductase-like"/>
    <property type="match status" value="1"/>
</dbReference>
<evidence type="ECO:0000313" key="10">
    <source>
        <dbReference type="EMBL" id="GEN45470.1"/>
    </source>
</evidence>
<keyword evidence="5 7" id="KW-0560">Oxidoreductase</keyword>
<dbReference type="EC" id="1.-.-.-" evidence="7"/>
<dbReference type="InterPro" id="IPR000415">
    <property type="entry name" value="Nitroreductase-like"/>
</dbReference>
<organism evidence="10 11">
    <name type="scientific">Alkalibacillus haloalkaliphilus</name>
    <dbReference type="NCBI Taxonomy" id="94136"/>
    <lineage>
        <taxon>Bacteria</taxon>
        <taxon>Bacillati</taxon>
        <taxon>Bacillota</taxon>
        <taxon>Bacilli</taxon>
        <taxon>Bacillales</taxon>
        <taxon>Bacillaceae</taxon>
        <taxon>Alkalibacillus</taxon>
    </lineage>
</organism>
<evidence type="ECO:0000256" key="4">
    <source>
        <dbReference type="ARBA" id="ARBA00022857"/>
    </source>
</evidence>
<evidence type="ECO:0000256" key="7">
    <source>
        <dbReference type="PIRNR" id="PIRNR000232"/>
    </source>
</evidence>
<dbReference type="AlphaFoldDB" id="A0A511W346"/>
<evidence type="ECO:0000259" key="9">
    <source>
        <dbReference type="Pfam" id="PF00881"/>
    </source>
</evidence>
<comment type="caution">
    <text evidence="10">The sequence shown here is derived from an EMBL/GenBank/DDBJ whole genome shotgun (WGS) entry which is preliminary data.</text>
</comment>
<keyword evidence="3 7" id="KW-0288">FMN</keyword>
<feature type="binding site" description="in other chain" evidence="8">
    <location>
        <begin position="144"/>
        <end position="146"/>
    </location>
    <ligand>
        <name>FMN</name>
        <dbReference type="ChEBI" id="CHEBI:58210"/>
        <note>ligand shared between dimeric partners</note>
    </ligand>
</feature>
<dbReference type="PANTHER" id="PTHR43821:SF1">
    <property type="entry name" value="NAD(P)H NITROREDUCTASE YDJA-RELATED"/>
    <property type="match status" value="1"/>
</dbReference>
<proteinExistence type="inferred from homology"/>
<dbReference type="InterPro" id="IPR052530">
    <property type="entry name" value="NAD(P)H_nitroreductase"/>
</dbReference>
<dbReference type="InterPro" id="IPR026021">
    <property type="entry name" value="YdjA-like"/>
</dbReference>
<keyword evidence="2 7" id="KW-0285">Flavoprotein</keyword>
<feature type="binding site" description="in other chain" evidence="8">
    <location>
        <begin position="17"/>
        <end position="19"/>
    </location>
    <ligand>
        <name>FMN</name>
        <dbReference type="ChEBI" id="CHEBI:58210"/>
        <note>ligand shared between dimeric partners</note>
    </ligand>
</feature>
<comment type="cofactor">
    <cofactor evidence="8">
        <name>FMN</name>
        <dbReference type="ChEBI" id="CHEBI:58210"/>
    </cofactor>
    <text evidence="8">Binds 1 FMN per subunit.</text>
</comment>
<evidence type="ECO:0000256" key="8">
    <source>
        <dbReference type="PIRSR" id="PIRSR000232-1"/>
    </source>
</evidence>
<dbReference type="PIRSF" id="PIRSF000232">
    <property type="entry name" value="YdjA"/>
    <property type="match status" value="1"/>
</dbReference>
<evidence type="ECO:0000256" key="3">
    <source>
        <dbReference type="ARBA" id="ARBA00022643"/>
    </source>
</evidence>
<dbReference type="GO" id="GO:0016491">
    <property type="term" value="F:oxidoreductase activity"/>
    <property type="evidence" value="ECO:0007669"/>
    <property type="project" value="UniProtKB-UniRule"/>
</dbReference>
<feature type="domain" description="Nitroreductase" evidence="9">
    <location>
        <begin position="14"/>
        <end position="175"/>
    </location>
</feature>
<reference evidence="10 11" key="1">
    <citation type="submission" date="2019-07" db="EMBL/GenBank/DDBJ databases">
        <title>Whole genome shotgun sequence of Alkalibacillus haloalkaliphilus NBRC 103110.</title>
        <authorList>
            <person name="Hosoyama A."/>
            <person name="Uohara A."/>
            <person name="Ohji S."/>
            <person name="Ichikawa N."/>
        </authorList>
    </citation>
    <scope>NUCLEOTIDE SEQUENCE [LARGE SCALE GENOMIC DNA]</scope>
    <source>
        <strain evidence="10 11">NBRC 103110</strain>
    </source>
</reference>
<comment type="similarity">
    <text evidence="1 7">Belongs to the nitroreductase family.</text>
</comment>
<keyword evidence="11" id="KW-1185">Reference proteome</keyword>
<feature type="binding site" evidence="8">
    <location>
        <position position="46"/>
    </location>
    <ligand>
        <name>FMN</name>
        <dbReference type="ChEBI" id="CHEBI:58210"/>
        <note>ligand shared between dimeric partners</note>
    </ligand>
</feature>
<dbReference type="InterPro" id="IPR029479">
    <property type="entry name" value="Nitroreductase"/>
</dbReference>
<protein>
    <recommendedName>
        <fullName evidence="7">Putative NAD(P)H nitroreductase</fullName>
        <ecNumber evidence="7">1.-.-.-</ecNumber>
    </recommendedName>
</protein>
<sequence length="202" mass="22874">MMEGDIDMDIFEAIHERRSIGKVKDKPVEDELVEKILEAGTWAPNHFHTEPWKFFVLKDEGRRPLGRTLADIAKEDMEDPTTPECQAKLERIEQKPFRAPVIITVAVTPSDQDKVIPIEEVGAVNSAVQNMLLAAHGLGLGAIWRTGKPTYHPKMKSLFGLREQDEVLGFIYIGHPEQKKEKGIRTPFQEKTTWITADQGAY</sequence>
<gene>
    <name evidence="10" type="ORF">AHA02nite_12460</name>
</gene>
<name>A0A511W346_9BACI</name>